<dbReference type="PANTHER" id="PTHR43716">
    <property type="entry name" value="D-2-HYDROXYGLUTARATE DEHYDROGENASE, MITOCHONDRIAL"/>
    <property type="match status" value="1"/>
</dbReference>
<dbReference type="InterPro" id="IPR006094">
    <property type="entry name" value="Oxid_FAD_bind_N"/>
</dbReference>
<dbReference type="PANTHER" id="PTHR43716:SF1">
    <property type="entry name" value="D-2-HYDROXYGLUTARATE DEHYDROGENASE, MITOCHONDRIAL"/>
    <property type="match status" value="1"/>
</dbReference>
<dbReference type="Gene3D" id="3.30.43.10">
    <property type="entry name" value="Uridine Diphospho-n-acetylenolpyruvylglucosamine Reductase, domain 2"/>
    <property type="match status" value="1"/>
</dbReference>
<evidence type="ECO:0000256" key="4">
    <source>
        <dbReference type="ARBA" id="ARBA00022827"/>
    </source>
</evidence>
<dbReference type="InterPro" id="IPR036318">
    <property type="entry name" value="FAD-bd_PCMH-like_sf"/>
</dbReference>
<dbReference type="Gene3D" id="3.30.70.2740">
    <property type="match status" value="1"/>
</dbReference>
<dbReference type="Proteomes" id="UP000252517">
    <property type="component" value="Unassembled WGS sequence"/>
</dbReference>
<protein>
    <submittedName>
        <fullName evidence="7">FAD-linked oxidase</fullName>
    </submittedName>
</protein>
<evidence type="ECO:0000313" key="7">
    <source>
        <dbReference type="EMBL" id="RCK43076.1"/>
    </source>
</evidence>
<dbReference type="GO" id="GO:0016491">
    <property type="term" value="F:oxidoreductase activity"/>
    <property type="evidence" value="ECO:0007669"/>
    <property type="project" value="UniProtKB-KW"/>
</dbReference>
<dbReference type="Pfam" id="PF01565">
    <property type="entry name" value="FAD_binding_4"/>
    <property type="match status" value="1"/>
</dbReference>
<dbReference type="Gene3D" id="3.30.465.10">
    <property type="match status" value="1"/>
</dbReference>
<dbReference type="EMBL" id="JPWH01000028">
    <property type="protein sequence ID" value="RCK43076.1"/>
    <property type="molecule type" value="Genomic_DNA"/>
</dbReference>
<evidence type="ECO:0000313" key="8">
    <source>
        <dbReference type="Proteomes" id="UP000252517"/>
    </source>
</evidence>
<dbReference type="InterPro" id="IPR004113">
    <property type="entry name" value="FAD-bd_oxidored_4_C"/>
</dbReference>
<dbReference type="InterPro" id="IPR051264">
    <property type="entry name" value="FAD-oxidored/transferase_4"/>
</dbReference>
<dbReference type="SUPFAM" id="SSF56176">
    <property type="entry name" value="FAD-binding/transporter-associated domain-like"/>
    <property type="match status" value="1"/>
</dbReference>
<dbReference type="Pfam" id="PF02913">
    <property type="entry name" value="FAD-oxidase_C"/>
    <property type="match status" value="1"/>
</dbReference>
<dbReference type="GO" id="GO:0071949">
    <property type="term" value="F:FAD binding"/>
    <property type="evidence" value="ECO:0007669"/>
    <property type="project" value="InterPro"/>
</dbReference>
<dbReference type="FunFam" id="1.10.45.10:FF:000001">
    <property type="entry name" value="D-lactate dehydrogenase mitochondrial"/>
    <property type="match status" value="1"/>
</dbReference>
<dbReference type="SUPFAM" id="SSF55103">
    <property type="entry name" value="FAD-linked oxidases, C-terminal domain"/>
    <property type="match status" value="1"/>
</dbReference>
<keyword evidence="4" id="KW-0274">FAD</keyword>
<evidence type="ECO:0000256" key="3">
    <source>
        <dbReference type="ARBA" id="ARBA00022630"/>
    </source>
</evidence>
<name>A0A367WNM4_9PROT</name>
<dbReference type="GO" id="GO:0022904">
    <property type="term" value="P:respiratory electron transport chain"/>
    <property type="evidence" value="ECO:0007669"/>
    <property type="project" value="TreeGrafter"/>
</dbReference>
<keyword evidence="3" id="KW-0285">Flavoprotein</keyword>
<dbReference type="InterPro" id="IPR016166">
    <property type="entry name" value="FAD-bd_PCMH"/>
</dbReference>
<dbReference type="Gene3D" id="3.30.70.2190">
    <property type="match status" value="1"/>
</dbReference>
<accession>A0A367WNM4</accession>
<evidence type="ECO:0000256" key="5">
    <source>
        <dbReference type="ARBA" id="ARBA00023002"/>
    </source>
</evidence>
<comment type="caution">
    <text evidence="7">The sequence shown here is derived from an EMBL/GenBank/DDBJ whole genome shotgun (WGS) entry which is preliminary data.</text>
</comment>
<gene>
    <name evidence="7" type="ORF">TH25_22270</name>
</gene>
<dbReference type="InterPro" id="IPR016169">
    <property type="entry name" value="FAD-bd_PCMH_sub2"/>
</dbReference>
<comment type="cofactor">
    <cofactor evidence="1">
        <name>FAD</name>
        <dbReference type="ChEBI" id="CHEBI:57692"/>
    </cofactor>
</comment>
<keyword evidence="5" id="KW-0560">Oxidoreductase</keyword>
<dbReference type="InterPro" id="IPR016164">
    <property type="entry name" value="FAD-linked_Oxase-like_C"/>
</dbReference>
<reference evidence="7 8" key="1">
    <citation type="submission" date="2014-07" db="EMBL/GenBank/DDBJ databases">
        <title>Draft genome sequence of Thalassospira profundimaris S25-3-2.</title>
        <authorList>
            <person name="Lai Q."/>
            <person name="Shao Z."/>
        </authorList>
    </citation>
    <scope>NUCLEOTIDE SEQUENCE [LARGE SCALE GENOMIC DNA]</scope>
    <source>
        <strain evidence="7 8">S25-3-2</strain>
    </source>
</reference>
<comment type="similarity">
    <text evidence="2">Belongs to the FAD-binding oxidoreductase/transferase type 4 family.</text>
</comment>
<dbReference type="InterPro" id="IPR016167">
    <property type="entry name" value="FAD-bd_PCMH_sub1"/>
</dbReference>
<evidence type="ECO:0000259" key="6">
    <source>
        <dbReference type="PROSITE" id="PS51387"/>
    </source>
</evidence>
<evidence type="ECO:0000256" key="1">
    <source>
        <dbReference type="ARBA" id="ARBA00001974"/>
    </source>
</evidence>
<dbReference type="Gene3D" id="1.10.45.10">
    <property type="entry name" value="Vanillyl-alcohol Oxidase, Chain A, domain 4"/>
    <property type="match status" value="1"/>
</dbReference>
<proteinExistence type="inferred from homology"/>
<dbReference type="AlphaFoldDB" id="A0A367WNM4"/>
<sequence length="472" mass="49612">MDGGVPNPACQSKVLAAMLSGLPEIARAALVDPVPPRNWNDWSALAPEAPAALFCPRSVEQVSAILAAANAARVPVVPQGGLTGLCGGARPIAGGIALSLEKMVGIEEIDEASATMTVLAGTPLETIQKAAAERGMFFSLDLGARGSCAIGGNAGTNAGGNRVIRYGMMRDLVLGAEVVLPDGTVVNALSKLIKNNTGYDVRQLFIGSEGTLGVITRLVLRLHPAPGCTHAAICGLRDYGKVVDLLRGARRQLGPMLSAFEAMWPDYWQVACAVPGVRDPLDGTHAHTVLIEAQGTDENIDGPRFMAFLESMFDEGIIDDAAISQSLSDVQSFWGVRDACAEFKTTLGPHHAYDVGLPTGQMDAFADACRAAVAKAVPGGRSVYYGHIGDGNLHLLAWVPGADPQPGEMLDEAVYATVRAFGGSVSAEHGIGTTKKKYLEFSRTPEELDVMRRVKHALDPNGILNPGKVIDT</sequence>
<dbReference type="PROSITE" id="PS51387">
    <property type="entry name" value="FAD_PCMH"/>
    <property type="match status" value="1"/>
</dbReference>
<organism evidence="7 8">
    <name type="scientific">Thalassospira profundimaris</name>
    <dbReference type="NCBI Taxonomy" id="502049"/>
    <lineage>
        <taxon>Bacteria</taxon>
        <taxon>Pseudomonadati</taxon>
        <taxon>Pseudomonadota</taxon>
        <taxon>Alphaproteobacteria</taxon>
        <taxon>Rhodospirillales</taxon>
        <taxon>Thalassospiraceae</taxon>
        <taxon>Thalassospira</taxon>
    </lineage>
</organism>
<dbReference type="InterPro" id="IPR016171">
    <property type="entry name" value="Vanillyl_alc_oxidase_C-sub2"/>
</dbReference>
<evidence type="ECO:0000256" key="2">
    <source>
        <dbReference type="ARBA" id="ARBA00008000"/>
    </source>
</evidence>
<feature type="domain" description="FAD-binding PCMH-type" evidence="6">
    <location>
        <begin position="46"/>
        <end position="225"/>
    </location>
</feature>
<dbReference type="RefSeq" id="WP_220151476.1">
    <property type="nucleotide sequence ID" value="NZ_JPWH01000028.1"/>
</dbReference>